<dbReference type="InterPro" id="IPR000873">
    <property type="entry name" value="AMP-dep_synth/lig_dom"/>
</dbReference>
<dbReference type="SUPFAM" id="SSF56801">
    <property type="entry name" value="Acetyl-CoA synthetase-like"/>
    <property type="match status" value="1"/>
</dbReference>
<dbReference type="GO" id="GO:0005783">
    <property type="term" value="C:endoplasmic reticulum"/>
    <property type="evidence" value="ECO:0007669"/>
    <property type="project" value="TreeGrafter"/>
</dbReference>
<reference evidence="3 4" key="1">
    <citation type="submission" date="2019-03" db="EMBL/GenBank/DDBJ databases">
        <title>Single cell metagenomics reveals metabolic interactions within the superorganism composed of flagellate Streblomastix strix and complex community of Bacteroidetes bacteria on its surface.</title>
        <authorList>
            <person name="Treitli S.C."/>
            <person name="Kolisko M."/>
            <person name="Husnik F."/>
            <person name="Keeling P."/>
            <person name="Hampl V."/>
        </authorList>
    </citation>
    <scope>NUCLEOTIDE SEQUENCE [LARGE SCALE GENOMIC DNA]</scope>
    <source>
        <strain evidence="3">ST1C</strain>
    </source>
</reference>
<gene>
    <name evidence="3" type="ORF">EZS28_044169</name>
</gene>
<dbReference type="Pfam" id="PF00501">
    <property type="entry name" value="AMP-binding"/>
    <property type="match status" value="1"/>
</dbReference>
<accession>A0A5J4TPA0</accession>
<name>A0A5J4TPA0_9EUKA</name>
<feature type="domain" description="AMP-dependent synthetase/ligase" evidence="2">
    <location>
        <begin position="3"/>
        <end position="266"/>
    </location>
</feature>
<dbReference type="AlphaFoldDB" id="A0A5J4TPA0"/>
<dbReference type="EMBL" id="SNRW01027128">
    <property type="protein sequence ID" value="KAA6360304.1"/>
    <property type="molecule type" value="Genomic_DNA"/>
</dbReference>
<feature type="compositionally biased region" description="Low complexity" evidence="1">
    <location>
        <begin position="82"/>
        <end position="95"/>
    </location>
</feature>
<feature type="region of interest" description="Disordered" evidence="1">
    <location>
        <begin position="219"/>
        <end position="241"/>
    </location>
</feature>
<dbReference type="GO" id="GO:0004467">
    <property type="term" value="F:long-chain fatty acid-CoA ligase activity"/>
    <property type="evidence" value="ECO:0007669"/>
    <property type="project" value="TreeGrafter"/>
</dbReference>
<dbReference type="PANTHER" id="PTHR43272:SF3">
    <property type="entry name" value="LONG CHAIN ACYL-COA SYNTHETASE 4"/>
    <property type="match status" value="1"/>
</dbReference>
<feature type="non-terminal residue" evidence="3">
    <location>
        <position position="1"/>
    </location>
</feature>
<dbReference type="PANTHER" id="PTHR43272">
    <property type="entry name" value="LONG-CHAIN-FATTY-ACID--COA LIGASE"/>
    <property type="match status" value="1"/>
</dbReference>
<feature type="non-terminal residue" evidence="3">
    <location>
        <position position="442"/>
    </location>
</feature>
<organism evidence="3 4">
    <name type="scientific">Streblomastix strix</name>
    <dbReference type="NCBI Taxonomy" id="222440"/>
    <lineage>
        <taxon>Eukaryota</taxon>
        <taxon>Metamonada</taxon>
        <taxon>Preaxostyla</taxon>
        <taxon>Oxymonadida</taxon>
        <taxon>Streblomastigidae</taxon>
        <taxon>Streblomastix</taxon>
    </lineage>
</organism>
<protein>
    <submittedName>
        <fullName evidence="3">Long-chain acyl-CoA synthetase</fullName>
    </submittedName>
</protein>
<feature type="region of interest" description="Disordered" evidence="1">
    <location>
        <begin position="80"/>
        <end position="108"/>
    </location>
</feature>
<comment type="caution">
    <text evidence="3">The sequence shown here is derived from an EMBL/GenBank/DDBJ whole genome shotgun (WGS) entry which is preliminary data.</text>
</comment>
<dbReference type="GO" id="GO:0016020">
    <property type="term" value="C:membrane"/>
    <property type="evidence" value="ECO:0007669"/>
    <property type="project" value="TreeGrafter"/>
</dbReference>
<evidence type="ECO:0000313" key="3">
    <source>
        <dbReference type="EMBL" id="KAA6360304.1"/>
    </source>
</evidence>
<feature type="compositionally biased region" description="Basic and acidic residues" evidence="1">
    <location>
        <begin position="224"/>
        <end position="233"/>
    </location>
</feature>
<proteinExistence type="predicted"/>
<sequence>VVKPTFFVGTPRVFERVRQAILSKVNDSPFYKKWIFNAAVSSRTSALRKNAEDASRRMAAHTAENLQVYKPKVKSIDKVQTSSQSSSSSSSSSQSEQTTPIDDFDPTTWPPFYIPRPKIHPNPQGFFDNAVLRKTTASLLGGRVRWIMSLGAPISSSLQEFLAVVFLCPVISGYGLTESCSGNVVGATYFPMHNGYNSTLTLLNEMKLVSVPEMNYFAQPQKTNENKSKEGELNKQNSSSSAQTQIVFRPAGEACFRGPCIFSGYWKNPELTAETIDSEGWLHTGDIGEVDPTHNNFLRIIDRKKNIFKMNQGEYIQPEQVEQSYGDNCPAVQQIYVYGSPFYSKLVAVVVPNEEVILKLIEKGDLKIDRSEVEHKEGDNQTSSSSTQQTTCQTFISSIIEYSSQIKKTSTQKDKQSSSKQSDALDFLIKYYLSEFDRILTE</sequence>
<dbReference type="Gene3D" id="3.40.50.12780">
    <property type="entry name" value="N-terminal domain of ligase-like"/>
    <property type="match status" value="1"/>
</dbReference>
<dbReference type="InterPro" id="IPR042099">
    <property type="entry name" value="ANL_N_sf"/>
</dbReference>
<evidence type="ECO:0000256" key="1">
    <source>
        <dbReference type="SAM" id="MobiDB-lite"/>
    </source>
</evidence>
<evidence type="ECO:0000259" key="2">
    <source>
        <dbReference type="Pfam" id="PF00501"/>
    </source>
</evidence>
<dbReference type="OrthoDB" id="276319at2759"/>
<evidence type="ECO:0000313" key="4">
    <source>
        <dbReference type="Proteomes" id="UP000324800"/>
    </source>
</evidence>
<dbReference type="Proteomes" id="UP000324800">
    <property type="component" value="Unassembled WGS sequence"/>
</dbReference>